<dbReference type="CDD" id="cd00714">
    <property type="entry name" value="GFAT"/>
    <property type="match status" value="1"/>
</dbReference>
<dbReference type="EMBL" id="LAZR01010977">
    <property type="protein sequence ID" value="KKM64060.1"/>
    <property type="molecule type" value="Genomic_DNA"/>
</dbReference>
<keyword evidence="5" id="KW-0808">Transferase</keyword>
<dbReference type="PANTHER" id="PTHR10937">
    <property type="entry name" value="GLUCOSAMINE--FRUCTOSE-6-PHOSPHATE AMINOTRANSFERASE, ISOMERIZING"/>
    <property type="match status" value="1"/>
</dbReference>
<dbReference type="SUPFAM" id="SSF56235">
    <property type="entry name" value="N-terminal nucleophile aminohydrolases (Ntn hydrolases)"/>
    <property type="match status" value="1"/>
</dbReference>
<evidence type="ECO:0000256" key="1">
    <source>
        <dbReference type="ARBA" id="ARBA00001031"/>
    </source>
</evidence>
<comment type="catalytic activity">
    <reaction evidence="1">
        <text>D-fructose 6-phosphate + L-glutamine = D-glucosamine 6-phosphate + L-glutamate</text>
        <dbReference type="Rhea" id="RHEA:13237"/>
        <dbReference type="ChEBI" id="CHEBI:29985"/>
        <dbReference type="ChEBI" id="CHEBI:58359"/>
        <dbReference type="ChEBI" id="CHEBI:58725"/>
        <dbReference type="ChEBI" id="CHEBI:61527"/>
        <dbReference type="EC" id="2.6.1.16"/>
    </reaction>
</comment>
<keyword evidence="4" id="KW-0032">Aminotransferase</keyword>
<protein>
    <recommendedName>
        <fullName evidence="3">Glutamine--fructose-6-phosphate aminotransferase [isomerizing]</fullName>
        <ecNumber evidence="2">2.6.1.16</ecNumber>
    </recommendedName>
</protein>
<gene>
    <name evidence="9" type="ORF">LCGC14_1505220</name>
</gene>
<dbReference type="InterPro" id="IPR029055">
    <property type="entry name" value="Ntn_hydrolases_N"/>
</dbReference>
<dbReference type="PROSITE" id="PS51278">
    <property type="entry name" value="GATASE_TYPE_2"/>
    <property type="match status" value="1"/>
</dbReference>
<dbReference type="GO" id="GO:0006487">
    <property type="term" value="P:protein N-linked glycosylation"/>
    <property type="evidence" value="ECO:0007669"/>
    <property type="project" value="TreeGrafter"/>
</dbReference>
<evidence type="ECO:0000256" key="5">
    <source>
        <dbReference type="ARBA" id="ARBA00022679"/>
    </source>
</evidence>
<evidence type="ECO:0000256" key="4">
    <source>
        <dbReference type="ARBA" id="ARBA00022576"/>
    </source>
</evidence>
<reference evidence="9" key="1">
    <citation type="journal article" date="2015" name="Nature">
        <title>Complex archaea that bridge the gap between prokaryotes and eukaryotes.</title>
        <authorList>
            <person name="Spang A."/>
            <person name="Saw J.H."/>
            <person name="Jorgensen S.L."/>
            <person name="Zaremba-Niedzwiedzka K."/>
            <person name="Martijn J."/>
            <person name="Lind A.E."/>
            <person name="van Eijk R."/>
            <person name="Schleper C."/>
            <person name="Guy L."/>
            <person name="Ettema T.J."/>
        </authorList>
    </citation>
    <scope>NUCLEOTIDE SEQUENCE</scope>
</reference>
<dbReference type="EC" id="2.6.1.16" evidence="2"/>
<dbReference type="GO" id="GO:0006002">
    <property type="term" value="P:fructose 6-phosphate metabolic process"/>
    <property type="evidence" value="ECO:0007669"/>
    <property type="project" value="TreeGrafter"/>
</dbReference>
<evidence type="ECO:0000313" key="9">
    <source>
        <dbReference type="EMBL" id="KKM64060.1"/>
    </source>
</evidence>
<dbReference type="FunFam" id="3.60.20.10:FF:000006">
    <property type="entry name" value="Glutamine--fructose-6-phosphate aminotransferase [isomerizing]"/>
    <property type="match status" value="1"/>
</dbReference>
<evidence type="ECO:0000259" key="8">
    <source>
        <dbReference type="PROSITE" id="PS51278"/>
    </source>
</evidence>
<dbReference type="Gene3D" id="3.60.20.10">
    <property type="entry name" value="Glutamine Phosphoribosylpyrophosphate, subunit 1, domain 1"/>
    <property type="match status" value="1"/>
</dbReference>
<feature type="domain" description="Glutamine amidotransferase type-2" evidence="8">
    <location>
        <begin position="2"/>
        <end position="211"/>
    </location>
</feature>
<organism evidence="9">
    <name type="scientific">marine sediment metagenome</name>
    <dbReference type="NCBI Taxonomy" id="412755"/>
    <lineage>
        <taxon>unclassified sequences</taxon>
        <taxon>metagenomes</taxon>
        <taxon>ecological metagenomes</taxon>
    </lineage>
</organism>
<evidence type="ECO:0000256" key="3">
    <source>
        <dbReference type="ARBA" id="ARBA00016090"/>
    </source>
</evidence>
<feature type="non-terminal residue" evidence="9">
    <location>
        <position position="239"/>
    </location>
</feature>
<proteinExistence type="predicted"/>
<dbReference type="Pfam" id="PF13522">
    <property type="entry name" value="GATase_6"/>
    <property type="match status" value="1"/>
</dbReference>
<dbReference type="GO" id="GO:0005829">
    <property type="term" value="C:cytosol"/>
    <property type="evidence" value="ECO:0007669"/>
    <property type="project" value="TreeGrafter"/>
</dbReference>
<sequence>MCGIVGYIGDNAVQNVLNGLETLEYRGYDSAGIAVSKNGSIKIIKREGRLEVLKQAVDIDGTLAIGHTRWSTHGKPTETNAHPHTAGKITLVHNGIIENFHHLKQLSWLRDIELVSETDTEIIAHIINLMEGPTLFAKVEMALSHLQGSYALVVVSEDEPDTIVVARKHSPLVVGVLDNGAVIASDIQAILPHTNKIVVLADFDIGIVKKNEITLYQHGQRITREPLEIAWSVAQSSKG</sequence>
<evidence type="ECO:0000256" key="2">
    <source>
        <dbReference type="ARBA" id="ARBA00012916"/>
    </source>
</evidence>
<dbReference type="AlphaFoldDB" id="A0A0F9LI82"/>
<dbReference type="InterPro" id="IPR017932">
    <property type="entry name" value="GATase_2_dom"/>
</dbReference>
<dbReference type="GO" id="GO:0006047">
    <property type="term" value="P:UDP-N-acetylglucosamine metabolic process"/>
    <property type="evidence" value="ECO:0007669"/>
    <property type="project" value="TreeGrafter"/>
</dbReference>
<keyword evidence="6" id="KW-0677">Repeat</keyword>
<evidence type="ECO:0000256" key="7">
    <source>
        <dbReference type="ARBA" id="ARBA00022962"/>
    </source>
</evidence>
<comment type="caution">
    <text evidence="9">The sequence shown here is derived from an EMBL/GenBank/DDBJ whole genome shotgun (WGS) entry which is preliminary data.</text>
</comment>
<dbReference type="GO" id="GO:0004360">
    <property type="term" value="F:glutamine-fructose-6-phosphate transaminase (isomerizing) activity"/>
    <property type="evidence" value="ECO:0007669"/>
    <property type="project" value="UniProtKB-EC"/>
</dbReference>
<dbReference type="PANTHER" id="PTHR10937:SF0">
    <property type="entry name" value="GLUTAMINE--FRUCTOSE-6-PHOSPHATE TRANSAMINASE (ISOMERIZING)"/>
    <property type="match status" value="1"/>
</dbReference>
<name>A0A0F9LI82_9ZZZZ</name>
<evidence type="ECO:0000256" key="6">
    <source>
        <dbReference type="ARBA" id="ARBA00022737"/>
    </source>
</evidence>
<keyword evidence="7" id="KW-0315">Glutamine amidotransferase</keyword>
<dbReference type="InterPro" id="IPR047084">
    <property type="entry name" value="GFAT_N"/>
</dbReference>
<accession>A0A0F9LI82</accession>